<evidence type="ECO:0000313" key="4">
    <source>
        <dbReference type="Proteomes" id="UP001241758"/>
    </source>
</evidence>
<evidence type="ECO:0000256" key="1">
    <source>
        <dbReference type="SAM" id="MobiDB-lite"/>
    </source>
</evidence>
<feature type="region of interest" description="Disordered" evidence="1">
    <location>
        <begin position="79"/>
        <end position="111"/>
    </location>
</feature>
<name>A0ABT6WIS5_9ACTN</name>
<proteinExistence type="predicted"/>
<feature type="signal peptide" evidence="2">
    <location>
        <begin position="1"/>
        <end position="28"/>
    </location>
</feature>
<dbReference type="EMBL" id="JASCTH010000008">
    <property type="protein sequence ID" value="MDI6099624.1"/>
    <property type="molecule type" value="Genomic_DNA"/>
</dbReference>
<keyword evidence="4" id="KW-1185">Reference proteome</keyword>
<comment type="caution">
    <text evidence="3">The sequence shown here is derived from an EMBL/GenBank/DDBJ whole genome shotgun (WGS) entry which is preliminary data.</text>
</comment>
<organism evidence="3 4">
    <name type="scientific">Actinoplanes sandaracinus</name>
    <dbReference type="NCBI Taxonomy" id="3045177"/>
    <lineage>
        <taxon>Bacteria</taxon>
        <taxon>Bacillati</taxon>
        <taxon>Actinomycetota</taxon>
        <taxon>Actinomycetes</taxon>
        <taxon>Micromonosporales</taxon>
        <taxon>Micromonosporaceae</taxon>
        <taxon>Actinoplanes</taxon>
    </lineage>
</organism>
<accession>A0ABT6WIS5</accession>
<sequence length="111" mass="11457">MKLNNMLTIPSMLPTAACTLPVLLPATAAPSAWLAAERIQVELVRALPTAAMRVSAPQVHQVQTQAELGNAALVHVAGNNGTTGFKGSNSVTSSKRYTDGGSGVPPRGRPV</sequence>
<feature type="chain" id="PRO_5047177466" evidence="2">
    <location>
        <begin position="29"/>
        <end position="111"/>
    </location>
</feature>
<keyword evidence="2" id="KW-0732">Signal</keyword>
<dbReference type="Proteomes" id="UP001241758">
    <property type="component" value="Unassembled WGS sequence"/>
</dbReference>
<dbReference type="RefSeq" id="WP_282759923.1">
    <property type="nucleotide sequence ID" value="NZ_JASCTH010000008.1"/>
</dbReference>
<reference evidence="3 4" key="1">
    <citation type="submission" date="2023-05" db="EMBL/GenBank/DDBJ databases">
        <title>Actinoplanes sp. NEAU-A12 genome sequencing.</title>
        <authorList>
            <person name="Wang Z.-S."/>
        </authorList>
    </citation>
    <scope>NUCLEOTIDE SEQUENCE [LARGE SCALE GENOMIC DNA]</scope>
    <source>
        <strain evidence="3 4">NEAU-A12</strain>
    </source>
</reference>
<evidence type="ECO:0000256" key="2">
    <source>
        <dbReference type="SAM" id="SignalP"/>
    </source>
</evidence>
<feature type="compositionally biased region" description="Polar residues" evidence="1">
    <location>
        <begin position="79"/>
        <end position="95"/>
    </location>
</feature>
<protein>
    <submittedName>
        <fullName evidence="3">Uncharacterized protein</fullName>
    </submittedName>
</protein>
<gene>
    <name evidence="3" type="ORF">QLQ12_13560</name>
</gene>
<evidence type="ECO:0000313" key="3">
    <source>
        <dbReference type="EMBL" id="MDI6099624.1"/>
    </source>
</evidence>